<dbReference type="AlphaFoldDB" id="A0A6A4H7Y9"/>
<gene>
    <name evidence="1" type="ORF">BT96DRAFT_227297</name>
</gene>
<dbReference type="EMBL" id="ML769575">
    <property type="protein sequence ID" value="KAE9393315.1"/>
    <property type="molecule type" value="Genomic_DNA"/>
</dbReference>
<keyword evidence="2" id="KW-1185">Reference proteome</keyword>
<evidence type="ECO:0000313" key="1">
    <source>
        <dbReference type="EMBL" id="KAE9393315.1"/>
    </source>
</evidence>
<organism evidence="1 2">
    <name type="scientific">Gymnopus androsaceus JB14</name>
    <dbReference type="NCBI Taxonomy" id="1447944"/>
    <lineage>
        <taxon>Eukaryota</taxon>
        <taxon>Fungi</taxon>
        <taxon>Dikarya</taxon>
        <taxon>Basidiomycota</taxon>
        <taxon>Agaricomycotina</taxon>
        <taxon>Agaricomycetes</taxon>
        <taxon>Agaricomycetidae</taxon>
        <taxon>Agaricales</taxon>
        <taxon>Marasmiineae</taxon>
        <taxon>Omphalotaceae</taxon>
        <taxon>Gymnopus</taxon>
    </lineage>
</organism>
<name>A0A6A4H7Y9_9AGAR</name>
<dbReference type="OrthoDB" id="2789810at2759"/>
<dbReference type="Proteomes" id="UP000799118">
    <property type="component" value="Unassembled WGS sequence"/>
</dbReference>
<proteinExistence type="predicted"/>
<sequence>MRCFLSQKSLPFIRELDLGMVSFLNTGAIGEYLGRLGSSLTVLSLGCDFISTENFYSDCDLSMNTGLESIHIDRLIFYGKYQLTSPWQWIVKTISTLRSNTLTQICFSIYLPEESPISCLQEFPWSEMD</sequence>
<evidence type="ECO:0000313" key="2">
    <source>
        <dbReference type="Proteomes" id="UP000799118"/>
    </source>
</evidence>
<accession>A0A6A4H7Y9</accession>
<reference evidence="1" key="1">
    <citation type="journal article" date="2019" name="Environ. Microbiol.">
        <title>Fungal ecological strategies reflected in gene transcription - a case study of two litter decomposers.</title>
        <authorList>
            <person name="Barbi F."/>
            <person name="Kohler A."/>
            <person name="Barry K."/>
            <person name="Baskaran P."/>
            <person name="Daum C."/>
            <person name="Fauchery L."/>
            <person name="Ihrmark K."/>
            <person name="Kuo A."/>
            <person name="LaButti K."/>
            <person name="Lipzen A."/>
            <person name="Morin E."/>
            <person name="Grigoriev I.V."/>
            <person name="Henrissat B."/>
            <person name="Lindahl B."/>
            <person name="Martin F."/>
        </authorList>
    </citation>
    <scope>NUCLEOTIDE SEQUENCE</scope>
    <source>
        <strain evidence="1">JB14</strain>
    </source>
</reference>
<protein>
    <recommendedName>
        <fullName evidence="3">F-box domain-containing protein</fullName>
    </recommendedName>
</protein>
<evidence type="ECO:0008006" key="3">
    <source>
        <dbReference type="Google" id="ProtNLM"/>
    </source>
</evidence>